<dbReference type="RefSeq" id="WP_157300643.1">
    <property type="nucleotide sequence ID" value="NZ_BAAAZB010000005.1"/>
</dbReference>
<gene>
    <name evidence="2" type="ORF">GO495_15555</name>
</gene>
<dbReference type="InterPro" id="IPR011083">
    <property type="entry name" value="Phage_tail_collar_dom"/>
</dbReference>
<dbReference type="InterPro" id="IPR037053">
    <property type="entry name" value="Phage_tail_collar_dom_sf"/>
</dbReference>
<dbReference type="SUPFAM" id="SSF88874">
    <property type="entry name" value="Receptor-binding domain of short tail fibre protein gp12"/>
    <property type="match status" value="1"/>
</dbReference>
<evidence type="ECO:0000313" key="3">
    <source>
        <dbReference type="Proteomes" id="UP000468388"/>
    </source>
</evidence>
<feature type="domain" description="Phage tail collar" evidence="1">
    <location>
        <begin position="6"/>
        <end position="62"/>
    </location>
</feature>
<organism evidence="2 3">
    <name type="scientific">Chitinophaga oryziterrae</name>
    <dbReference type="NCBI Taxonomy" id="1031224"/>
    <lineage>
        <taxon>Bacteria</taxon>
        <taxon>Pseudomonadati</taxon>
        <taxon>Bacteroidota</taxon>
        <taxon>Chitinophagia</taxon>
        <taxon>Chitinophagales</taxon>
        <taxon>Chitinophagaceae</taxon>
        <taxon>Chitinophaga</taxon>
    </lineage>
</organism>
<sequence length="186" mass="19810">MDYYVGEIRLFPYNRIPADWLPCNGQQLQINQYAALNSLIGSYYGGDAKTVFNLPNLNGRAILGYTTVPKTTTVYTMGQAGGTETVVLTTSQIPPHVHSLTADNTYDAGGANTHYLGNPNTPTVATQTSKNAANANLYAVPVATDPLVPMGPCIGNTGASAGHENRGPYLAMNYCIAIQGLYPPRP</sequence>
<evidence type="ECO:0000259" key="1">
    <source>
        <dbReference type="Pfam" id="PF07484"/>
    </source>
</evidence>
<protein>
    <submittedName>
        <fullName evidence="2">Phage tail protein</fullName>
    </submittedName>
</protein>
<dbReference type="Pfam" id="PF07484">
    <property type="entry name" value="Collar"/>
    <property type="match status" value="1"/>
</dbReference>
<name>A0A6N8J9T6_9BACT</name>
<comment type="caution">
    <text evidence="2">The sequence shown here is derived from an EMBL/GenBank/DDBJ whole genome shotgun (WGS) entry which is preliminary data.</text>
</comment>
<proteinExistence type="predicted"/>
<dbReference type="OrthoDB" id="663332at2"/>
<reference evidence="2 3" key="1">
    <citation type="submission" date="2019-12" db="EMBL/GenBank/DDBJ databases">
        <title>The draft genomic sequence of strain Chitinophaga oryziterrae JCM 16595.</title>
        <authorList>
            <person name="Zhang X."/>
        </authorList>
    </citation>
    <scope>NUCLEOTIDE SEQUENCE [LARGE SCALE GENOMIC DNA]</scope>
    <source>
        <strain evidence="2 3">JCM 16595</strain>
    </source>
</reference>
<accession>A0A6N8J9T6</accession>
<dbReference type="Gene3D" id="3.90.1340.10">
    <property type="entry name" value="Phage tail collar domain"/>
    <property type="match status" value="1"/>
</dbReference>
<keyword evidence="3" id="KW-1185">Reference proteome</keyword>
<dbReference type="EMBL" id="WRXO01000004">
    <property type="protein sequence ID" value="MVT42007.1"/>
    <property type="molecule type" value="Genomic_DNA"/>
</dbReference>
<dbReference type="Proteomes" id="UP000468388">
    <property type="component" value="Unassembled WGS sequence"/>
</dbReference>
<dbReference type="AlphaFoldDB" id="A0A6N8J9T6"/>
<evidence type="ECO:0000313" key="2">
    <source>
        <dbReference type="EMBL" id="MVT42007.1"/>
    </source>
</evidence>